<organism evidence="1 2">
    <name type="scientific">Blumeria graminis f. sp. triticale</name>
    <dbReference type="NCBI Taxonomy" id="1689686"/>
    <lineage>
        <taxon>Eukaryota</taxon>
        <taxon>Fungi</taxon>
        <taxon>Dikarya</taxon>
        <taxon>Ascomycota</taxon>
        <taxon>Pezizomycotina</taxon>
        <taxon>Leotiomycetes</taxon>
        <taxon>Erysiphales</taxon>
        <taxon>Erysiphaceae</taxon>
        <taxon>Blumeria</taxon>
    </lineage>
</organism>
<protein>
    <submittedName>
        <fullName evidence="1">BgTH12-02887</fullName>
    </submittedName>
</protein>
<evidence type="ECO:0000313" key="1">
    <source>
        <dbReference type="EMBL" id="CAD6503219.1"/>
    </source>
</evidence>
<dbReference type="EMBL" id="CAJHIT010000007">
    <property type="protein sequence ID" value="CAD6503219.1"/>
    <property type="molecule type" value="Genomic_DNA"/>
</dbReference>
<evidence type="ECO:0000313" key="2">
    <source>
        <dbReference type="Proteomes" id="UP000683417"/>
    </source>
</evidence>
<proteinExistence type="predicted"/>
<comment type="caution">
    <text evidence="1">The sequence shown here is derived from an EMBL/GenBank/DDBJ whole genome shotgun (WGS) entry which is preliminary data.</text>
</comment>
<accession>A0A9W4DK48</accession>
<sequence>MRGGDKVRYWV</sequence>
<reference evidence="1" key="1">
    <citation type="submission" date="2020-10" db="EMBL/GenBank/DDBJ databases">
        <authorList>
            <person name="Muller C M."/>
        </authorList>
    </citation>
    <scope>NUCLEOTIDE SEQUENCE</scope>
    <source>
        <strain evidence="1">THUN-12</strain>
    </source>
</reference>
<dbReference type="Proteomes" id="UP000683417">
    <property type="component" value="Unassembled WGS sequence"/>
</dbReference>
<gene>
    <name evidence="1" type="ORF">BGTH12_LOCUS4577</name>
</gene>
<name>A0A9W4DK48_BLUGR</name>